<dbReference type="InterPro" id="IPR036771">
    <property type="entry name" value="ATPsynth_dsu/esu_N"/>
</dbReference>
<dbReference type="EMBL" id="AUPL01001540">
    <property type="protein sequence ID" value="ESL10722.1"/>
    <property type="molecule type" value="Genomic_DNA"/>
</dbReference>
<dbReference type="PANTHER" id="PTHR13822:SF7">
    <property type="entry name" value="ATP SYNTHASE SUBUNIT DELTA, MITOCHONDRIAL"/>
    <property type="match status" value="1"/>
</dbReference>
<dbReference type="Pfam" id="PF02823">
    <property type="entry name" value="ATP-synt_DE_N"/>
    <property type="match status" value="1"/>
</dbReference>
<dbReference type="VEuPathDB" id="TriTrypDB:TRSC58_01540"/>
<organism evidence="11 12">
    <name type="scientific">Trypanosoma rangeli SC58</name>
    <dbReference type="NCBI Taxonomy" id="429131"/>
    <lineage>
        <taxon>Eukaryota</taxon>
        <taxon>Discoba</taxon>
        <taxon>Euglenozoa</taxon>
        <taxon>Kinetoplastea</taxon>
        <taxon>Metakinetoplastina</taxon>
        <taxon>Trypanosomatida</taxon>
        <taxon>Trypanosomatidae</taxon>
        <taxon>Trypanosoma</taxon>
        <taxon>Herpetosoma</taxon>
    </lineage>
</organism>
<evidence type="ECO:0000313" key="11">
    <source>
        <dbReference type="EMBL" id="ESL10722.1"/>
    </source>
</evidence>
<keyword evidence="6" id="KW-0809">Transit peptide</keyword>
<evidence type="ECO:0000256" key="5">
    <source>
        <dbReference type="ARBA" id="ARBA00022792"/>
    </source>
</evidence>
<dbReference type="PANTHER" id="PTHR13822">
    <property type="entry name" value="ATP SYNTHASE DELTA/EPSILON CHAIN"/>
    <property type="match status" value="1"/>
</dbReference>
<reference evidence="11 12" key="1">
    <citation type="submission" date="2013-07" db="EMBL/GenBank/DDBJ databases">
        <authorList>
            <person name="Stoco P.H."/>
            <person name="Wagner G."/>
            <person name="Gerber A."/>
            <person name="Zaha A."/>
            <person name="Thompson C."/>
            <person name="Bartholomeu D.C."/>
            <person name="Luckemeyer D.D."/>
            <person name="Bahia D."/>
            <person name="Loreto E."/>
            <person name="Prestes E.B."/>
            <person name="Lima F.M."/>
            <person name="Rodrigues-Luiz G."/>
            <person name="Vallejo G.A."/>
            <person name="Filho J.F."/>
            <person name="Monteiro K.M."/>
            <person name="Tyler K.M."/>
            <person name="de Almeida L.G."/>
            <person name="Ortiz M.F."/>
            <person name="Siervo M.A."/>
            <person name="de Moraes M.H."/>
            <person name="Cunha O.L."/>
            <person name="Mendonca-Neto R."/>
            <person name="Silva R."/>
            <person name="Teixeira S.M."/>
            <person name="Murta S.M."/>
            <person name="Sincero T.C."/>
            <person name="Mendes T.A."/>
            <person name="Urmenyi T.P."/>
            <person name="Silva V.G."/>
            <person name="da Rocha W.D."/>
            <person name="Andersson B."/>
            <person name="Romanha A.J."/>
            <person name="Steindel M."/>
            <person name="de Vasconcelos A.T."/>
            <person name="Grisard E.C."/>
        </authorList>
    </citation>
    <scope>NUCLEOTIDE SEQUENCE [LARGE SCALE GENOMIC DNA]</scope>
    <source>
        <strain evidence="11 12">SC58</strain>
    </source>
</reference>
<accession>A0A061JBS8</accession>
<dbReference type="GO" id="GO:0005743">
    <property type="term" value="C:mitochondrial inner membrane"/>
    <property type="evidence" value="ECO:0007669"/>
    <property type="project" value="UniProtKB-SubCell"/>
</dbReference>
<evidence type="ECO:0000313" key="12">
    <source>
        <dbReference type="Proteomes" id="UP000031737"/>
    </source>
</evidence>
<dbReference type="CDD" id="cd12152">
    <property type="entry name" value="F1-ATPase_delta"/>
    <property type="match status" value="1"/>
</dbReference>
<keyword evidence="9" id="KW-0472">Membrane</keyword>
<evidence type="ECO:0000259" key="10">
    <source>
        <dbReference type="Pfam" id="PF02823"/>
    </source>
</evidence>
<keyword evidence="12" id="KW-1185">Reference proteome</keyword>
<dbReference type="Proteomes" id="UP000031737">
    <property type="component" value="Unassembled WGS sequence"/>
</dbReference>
<evidence type="ECO:0000256" key="4">
    <source>
        <dbReference type="ARBA" id="ARBA00022781"/>
    </source>
</evidence>
<dbReference type="InterPro" id="IPR020546">
    <property type="entry name" value="ATP_synth_F1_dsu/esu_N"/>
</dbReference>
<proteinExistence type="inferred from homology"/>
<keyword evidence="7" id="KW-0406">Ion transport</keyword>
<sequence>MFRFFGRRLISRTLPLLQDIHHDLPEGFEFFENKVVDKDIHASYENLETLRFTLTRQDEFIMRENHVKCVTVTGVNGEYGIYPGHAYKIVQLVPAPLTVEFTDGRTRKYFVSGGFAHINNEGSCDVNVVECVPVEDLELAAAEKSLAAQQALLGSAKDDKARSVIEIRISVLENIIAVLKHH</sequence>
<feature type="domain" description="ATP synthase F1 complex delta/epsilon subunit N-terminal" evidence="10">
    <location>
        <begin position="53"/>
        <end position="121"/>
    </location>
</feature>
<evidence type="ECO:0000256" key="3">
    <source>
        <dbReference type="ARBA" id="ARBA00022448"/>
    </source>
</evidence>
<keyword evidence="5" id="KW-0999">Mitochondrion inner membrane</keyword>
<dbReference type="FunFam" id="2.60.15.10:FF:000014">
    <property type="entry name" value="ATP synthase, epsilon chain, putative"/>
    <property type="match status" value="1"/>
</dbReference>
<comment type="similarity">
    <text evidence="2">Belongs to the ATPase epsilon chain family.</text>
</comment>
<keyword evidence="4" id="KW-0375">Hydrogen ion transport</keyword>
<dbReference type="GO" id="GO:0046933">
    <property type="term" value="F:proton-transporting ATP synthase activity, rotational mechanism"/>
    <property type="evidence" value="ECO:0007669"/>
    <property type="project" value="InterPro"/>
</dbReference>
<comment type="subcellular location">
    <subcellularLocation>
        <location evidence="1">Mitochondrion inner membrane</location>
    </subcellularLocation>
</comment>
<protein>
    <submittedName>
        <fullName evidence="11">ATP synthase, epsilon chain</fullName>
    </submittedName>
</protein>
<dbReference type="Gene3D" id="2.60.15.10">
    <property type="entry name" value="F0F1 ATP synthase delta/epsilon subunit, N-terminal"/>
    <property type="match status" value="1"/>
</dbReference>
<evidence type="ECO:0000256" key="6">
    <source>
        <dbReference type="ARBA" id="ARBA00022946"/>
    </source>
</evidence>
<comment type="caution">
    <text evidence="11">The sequence shown here is derived from an EMBL/GenBank/DDBJ whole genome shotgun (WGS) entry which is preliminary data.</text>
</comment>
<evidence type="ECO:0000256" key="1">
    <source>
        <dbReference type="ARBA" id="ARBA00004273"/>
    </source>
</evidence>
<dbReference type="AlphaFoldDB" id="A0A061JBS8"/>
<dbReference type="HAMAP" id="MF_00530">
    <property type="entry name" value="ATP_synth_epsil_bac"/>
    <property type="match status" value="1"/>
</dbReference>
<keyword evidence="8" id="KW-0496">Mitochondrion</keyword>
<dbReference type="SUPFAM" id="SSF51344">
    <property type="entry name" value="Epsilon subunit of F1F0-ATP synthase N-terminal domain"/>
    <property type="match status" value="1"/>
</dbReference>
<name>A0A061JBS8_TRYRA</name>
<evidence type="ECO:0000256" key="9">
    <source>
        <dbReference type="ARBA" id="ARBA00023136"/>
    </source>
</evidence>
<dbReference type="GO" id="GO:0045259">
    <property type="term" value="C:proton-transporting ATP synthase complex"/>
    <property type="evidence" value="ECO:0007669"/>
    <property type="project" value="InterPro"/>
</dbReference>
<evidence type="ECO:0000256" key="2">
    <source>
        <dbReference type="ARBA" id="ARBA00005712"/>
    </source>
</evidence>
<evidence type="ECO:0000256" key="7">
    <source>
        <dbReference type="ARBA" id="ARBA00023065"/>
    </source>
</evidence>
<gene>
    <name evidence="11" type="ORF">TRSC58_01540</name>
</gene>
<keyword evidence="3" id="KW-0813">Transport</keyword>
<dbReference type="OrthoDB" id="270171at2759"/>
<dbReference type="InterPro" id="IPR001469">
    <property type="entry name" value="ATP_synth_F1_dsu/esu"/>
</dbReference>
<evidence type="ECO:0000256" key="8">
    <source>
        <dbReference type="ARBA" id="ARBA00023128"/>
    </source>
</evidence>